<name>A0A1Z5JL66_FISSO</name>
<keyword evidence="1" id="KW-0472">Membrane</keyword>
<keyword evidence="3" id="KW-1185">Reference proteome</keyword>
<feature type="transmembrane region" description="Helical" evidence="1">
    <location>
        <begin position="12"/>
        <end position="30"/>
    </location>
</feature>
<dbReference type="InParanoid" id="A0A1Z5JL66"/>
<proteinExistence type="predicted"/>
<keyword evidence="1" id="KW-1133">Transmembrane helix</keyword>
<gene>
    <name evidence="2" type="ORF">FisN_25Lh045</name>
</gene>
<organism evidence="2 3">
    <name type="scientific">Fistulifera solaris</name>
    <name type="common">Oleaginous diatom</name>
    <dbReference type="NCBI Taxonomy" id="1519565"/>
    <lineage>
        <taxon>Eukaryota</taxon>
        <taxon>Sar</taxon>
        <taxon>Stramenopiles</taxon>
        <taxon>Ochrophyta</taxon>
        <taxon>Bacillariophyta</taxon>
        <taxon>Bacillariophyceae</taxon>
        <taxon>Bacillariophycidae</taxon>
        <taxon>Naviculales</taxon>
        <taxon>Naviculaceae</taxon>
        <taxon>Fistulifera</taxon>
    </lineage>
</organism>
<comment type="caution">
    <text evidence="2">The sequence shown here is derived from an EMBL/GenBank/DDBJ whole genome shotgun (WGS) entry which is preliminary data.</text>
</comment>
<dbReference type="Proteomes" id="UP000198406">
    <property type="component" value="Unassembled WGS sequence"/>
</dbReference>
<dbReference type="OrthoDB" id="44866at2759"/>
<reference evidence="2 3" key="1">
    <citation type="journal article" date="2015" name="Plant Cell">
        <title>Oil accumulation by the oleaginous diatom Fistulifera solaris as revealed by the genome and transcriptome.</title>
        <authorList>
            <person name="Tanaka T."/>
            <person name="Maeda Y."/>
            <person name="Veluchamy A."/>
            <person name="Tanaka M."/>
            <person name="Abida H."/>
            <person name="Marechal E."/>
            <person name="Bowler C."/>
            <person name="Muto M."/>
            <person name="Sunaga Y."/>
            <person name="Tanaka M."/>
            <person name="Yoshino T."/>
            <person name="Taniguchi T."/>
            <person name="Fukuda Y."/>
            <person name="Nemoto M."/>
            <person name="Matsumoto M."/>
            <person name="Wong P.S."/>
            <person name="Aburatani S."/>
            <person name="Fujibuchi W."/>
        </authorList>
    </citation>
    <scope>NUCLEOTIDE SEQUENCE [LARGE SCALE GENOMIC DNA]</scope>
    <source>
        <strain evidence="2 3">JPCC DA0580</strain>
    </source>
</reference>
<keyword evidence="1" id="KW-0812">Transmembrane</keyword>
<evidence type="ECO:0000313" key="2">
    <source>
        <dbReference type="EMBL" id="GAX14760.1"/>
    </source>
</evidence>
<dbReference type="EMBL" id="BDSP01000083">
    <property type="protein sequence ID" value="GAX14760.1"/>
    <property type="molecule type" value="Genomic_DNA"/>
</dbReference>
<protein>
    <submittedName>
        <fullName evidence="2">Uncharacterized protein</fullName>
    </submittedName>
</protein>
<sequence>MRYHYSHQVFPLFVLINALPTIAFVFSSLFHHKRQQTCLFASGKGFGKQEPSPRPAPAKTYGKDINRISNSPLPDISDVTMIDFFDDKSRWIPMFRELSMAPCLAVDVLRNRGDIIEQHQHIALPDKPSEEKDMSFLSAFLDSMHQSLLDIPITNSPGGKDDDNDLHFMEEGRRLMAIQRFHVASPSTDLFATCWSEIYELKTQNAVHTGSLILVPHVSLEDLDEFCATQVLRPLEWLGLQTQFEVASLQRDSPAIRLLYQLQDMPDIPDNPNAYA</sequence>
<accession>A0A1Z5JL66</accession>
<dbReference type="AlphaFoldDB" id="A0A1Z5JL66"/>
<evidence type="ECO:0000313" key="3">
    <source>
        <dbReference type="Proteomes" id="UP000198406"/>
    </source>
</evidence>
<evidence type="ECO:0000256" key="1">
    <source>
        <dbReference type="SAM" id="Phobius"/>
    </source>
</evidence>